<dbReference type="SUPFAM" id="SSF53756">
    <property type="entry name" value="UDP-Glycosyltransferase/glycogen phosphorylase"/>
    <property type="match status" value="1"/>
</dbReference>
<gene>
    <name evidence="1" type="ORF">A4H02_01470</name>
</gene>
<protein>
    <recommendedName>
        <fullName evidence="3">Glycosyltransferase subfamily 4-like N-terminal domain-containing protein</fullName>
    </recommendedName>
</protein>
<dbReference type="Gene3D" id="3.40.50.2000">
    <property type="entry name" value="Glycogen Phosphorylase B"/>
    <property type="match status" value="1"/>
</dbReference>
<dbReference type="AlphaFoldDB" id="A0A1E3G553"/>
<name>A0A1E3G553_9BACT</name>
<proteinExistence type="predicted"/>
<evidence type="ECO:0008006" key="3">
    <source>
        <dbReference type="Google" id="ProtNLM"/>
    </source>
</evidence>
<dbReference type="Proteomes" id="UP000094570">
    <property type="component" value="Unassembled WGS sequence"/>
</dbReference>
<reference evidence="2" key="1">
    <citation type="submission" date="2016-04" db="EMBL/GenBank/DDBJ databases">
        <title>The genome sequence project of a novel Fervidobacterium isolate from a hot spring in Thailand.</title>
        <authorList>
            <person name="Gonzalez J.M."/>
            <person name="Cuecas A."/>
            <person name="Kanoksilapatham W."/>
        </authorList>
    </citation>
    <scope>NUCLEOTIDE SEQUENCE [LARGE SCALE GENOMIC DNA]</scope>
    <source>
        <strain evidence="2">FC2004</strain>
    </source>
</reference>
<evidence type="ECO:0000313" key="2">
    <source>
        <dbReference type="Proteomes" id="UP000094570"/>
    </source>
</evidence>
<accession>A0A1E3G553</accession>
<sequence>MKILQINSVCGRRSTGRIVLDIHKVLVKNGHQSYVAFGRPPTIGCPEAIRIGNSLDLYLHVLKTRLFDSHGFGLWRATKEFLKKVDEINPDILHLQYSSIT</sequence>
<evidence type="ECO:0000313" key="1">
    <source>
        <dbReference type="EMBL" id="ODN30973.1"/>
    </source>
</evidence>
<dbReference type="RefSeq" id="WP_069292400.1">
    <property type="nucleotide sequence ID" value="NZ_CP140110.1"/>
</dbReference>
<organism evidence="1 2">
    <name type="scientific">Fervidobacterium thailandense</name>
    <dbReference type="NCBI Taxonomy" id="1008305"/>
    <lineage>
        <taxon>Bacteria</taxon>
        <taxon>Thermotogati</taxon>
        <taxon>Thermotogota</taxon>
        <taxon>Thermotogae</taxon>
        <taxon>Thermotogales</taxon>
        <taxon>Fervidobacteriaceae</taxon>
        <taxon>Fervidobacterium</taxon>
    </lineage>
</organism>
<keyword evidence="2" id="KW-1185">Reference proteome</keyword>
<comment type="caution">
    <text evidence="1">The sequence shown here is derived from an EMBL/GenBank/DDBJ whole genome shotgun (WGS) entry which is preliminary data.</text>
</comment>
<dbReference type="STRING" id="1008305.A4H02_01470"/>
<dbReference type="EMBL" id="LWAF01000002">
    <property type="protein sequence ID" value="ODN30973.1"/>
    <property type="molecule type" value="Genomic_DNA"/>
</dbReference>
<dbReference type="OrthoDB" id="9806653at2"/>